<dbReference type="GO" id="GO:0003677">
    <property type="term" value="F:DNA binding"/>
    <property type="evidence" value="ECO:0007669"/>
    <property type="project" value="UniProtKB-UniRule"/>
</dbReference>
<evidence type="ECO:0000313" key="5">
    <source>
        <dbReference type="Proteomes" id="UP000615026"/>
    </source>
</evidence>
<gene>
    <name evidence="4" type="ORF">IQ260_20875</name>
</gene>
<dbReference type="RefSeq" id="WP_193995023.1">
    <property type="nucleotide sequence ID" value="NZ_JADEXP010000236.1"/>
</dbReference>
<feature type="DNA-binding region" description="H-T-H motif" evidence="2">
    <location>
        <begin position="31"/>
        <end position="50"/>
    </location>
</feature>
<name>A0A928ZX81_LEPEC</name>
<dbReference type="PANTHER" id="PTHR30328">
    <property type="entry name" value="TRANSCRIPTIONAL REPRESSOR"/>
    <property type="match status" value="1"/>
</dbReference>
<dbReference type="EMBL" id="JADEXP010000236">
    <property type="protein sequence ID" value="MBE9069104.1"/>
    <property type="molecule type" value="Genomic_DNA"/>
</dbReference>
<organism evidence="4 5">
    <name type="scientific">Leptolyngbya cf. ectocarpi LEGE 11479</name>
    <dbReference type="NCBI Taxonomy" id="1828722"/>
    <lineage>
        <taxon>Bacteria</taxon>
        <taxon>Bacillati</taxon>
        <taxon>Cyanobacteriota</taxon>
        <taxon>Cyanophyceae</taxon>
        <taxon>Leptolyngbyales</taxon>
        <taxon>Leptolyngbyaceae</taxon>
        <taxon>Leptolyngbya group</taxon>
        <taxon>Leptolyngbya</taxon>
    </lineage>
</organism>
<dbReference type="AlphaFoldDB" id="A0A928ZX81"/>
<dbReference type="InterPro" id="IPR050109">
    <property type="entry name" value="HTH-type_TetR-like_transc_reg"/>
</dbReference>
<dbReference type="InterPro" id="IPR009057">
    <property type="entry name" value="Homeodomain-like_sf"/>
</dbReference>
<keyword evidence="1 2" id="KW-0238">DNA-binding</keyword>
<feature type="domain" description="HTH tetR-type" evidence="3">
    <location>
        <begin position="8"/>
        <end position="68"/>
    </location>
</feature>
<comment type="caution">
    <text evidence="4">The sequence shown here is derived from an EMBL/GenBank/DDBJ whole genome shotgun (WGS) entry which is preliminary data.</text>
</comment>
<dbReference type="Proteomes" id="UP000615026">
    <property type="component" value="Unassembled WGS sequence"/>
</dbReference>
<dbReference type="GO" id="GO:0006355">
    <property type="term" value="P:regulation of DNA-templated transcription"/>
    <property type="evidence" value="ECO:0007669"/>
    <property type="project" value="UniProtKB-ARBA"/>
</dbReference>
<accession>A0A928ZX81</accession>
<proteinExistence type="predicted"/>
<protein>
    <submittedName>
        <fullName evidence="4">TetR/AcrR family transcriptional regulator</fullName>
    </submittedName>
</protein>
<dbReference type="Pfam" id="PF00440">
    <property type="entry name" value="TetR_N"/>
    <property type="match status" value="1"/>
</dbReference>
<dbReference type="InterPro" id="IPR001647">
    <property type="entry name" value="HTH_TetR"/>
</dbReference>
<keyword evidence="5" id="KW-1185">Reference proteome</keyword>
<dbReference type="Gene3D" id="1.10.357.10">
    <property type="entry name" value="Tetracycline Repressor, domain 2"/>
    <property type="match status" value="1"/>
</dbReference>
<dbReference type="SUPFAM" id="SSF46689">
    <property type="entry name" value="Homeodomain-like"/>
    <property type="match status" value="1"/>
</dbReference>
<sequence>MGRKSLAAERREDILNAFEQCILERGIEGTSFQHIAQVLGMDRKMVSHYFGNREGLVDAMTQRIIDTFDTYTNEALAKLEQSASVMDLVETFHSHQQNSTERVEILWAEISAYATRSKVVRDRLRRSYDNMFRTVDEMLQREYPNVPKNQLKTAAYTVTILIDRSPLLEWLGVKGAPIKSAKAAIETVLKDLK</sequence>
<evidence type="ECO:0000259" key="3">
    <source>
        <dbReference type="PROSITE" id="PS50977"/>
    </source>
</evidence>
<dbReference type="PROSITE" id="PS50977">
    <property type="entry name" value="HTH_TETR_2"/>
    <property type="match status" value="1"/>
</dbReference>
<evidence type="ECO:0000313" key="4">
    <source>
        <dbReference type="EMBL" id="MBE9069104.1"/>
    </source>
</evidence>
<evidence type="ECO:0000256" key="1">
    <source>
        <dbReference type="ARBA" id="ARBA00023125"/>
    </source>
</evidence>
<dbReference type="PANTHER" id="PTHR30328:SF54">
    <property type="entry name" value="HTH-TYPE TRANSCRIPTIONAL REPRESSOR SCO4008"/>
    <property type="match status" value="1"/>
</dbReference>
<reference evidence="4" key="1">
    <citation type="submission" date="2020-10" db="EMBL/GenBank/DDBJ databases">
        <authorList>
            <person name="Castelo-Branco R."/>
            <person name="Eusebio N."/>
            <person name="Adriana R."/>
            <person name="Vieira A."/>
            <person name="Brugerolle De Fraissinette N."/>
            <person name="Rezende De Castro R."/>
            <person name="Schneider M.P."/>
            <person name="Vasconcelos V."/>
            <person name="Leao P.N."/>
        </authorList>
    </citation>
    <scope>NUCLEOTIDE SEQUENCE</scope>
    <source>
        <strain evidence="4">LEGE 11479</strain>
    </source>
</reference>
<evidence type="ECO:0000256" key="2">
    <source>
        <dbReference type="PROSITE-ProRule" id="PRU00335"/>
    </source>
</evidence>